<reference evidence="2 3" key="1">
    <citation type="submission" date="2015-09" db="EMBL/GenBank/DDBJ databases">
        <title>Draft Genome Sequence of the Strain BR 3267 (Bradyrhizobium yuanmingense) recommended as inoculant for cowpea in Brazil.</title>
        <authorList>
            <person name="Simoes-Araujo J.L."/>
            <person name="Zilli J.E."/>
        </authorList>
    </citation>
    <scope>NUCLEOTIDE SEQUENCE [LARGE SCALE GENOMIC DNA]</scope>
    <source>
        <strain evidence="2 3">BR3267</strain>
    </source>
</reference>
<feature type="region of interest" description="Disordered" evidence="1">
    <location>
        <begin position="43"/>
        <end position="76"/>
    </location>
</feature>
<dbReference type="AlphaFoldDB" id="A0A0R3D1E6"/>
<protein>
    <submittedName>
        <fullName evidence="2">Uncharacterized protein</fullName>
    </submittedName>
</protein>
<gene>
    <name evidence="2" type="ORF">AOQ72_08470</name>
</gene>
<name>A0A0R3D1E6_9BRAD</name>
<comment type="caution">
    <text evidence="2">The sequence shown here is derived from an EMBL/GenBank/DDBJ whole genome shotgun (WGS) entry which is preliminary data.</text>
</comment>
<proteinExistence type="predicted"/>
<evidence type="ECO:0000313" key="3">
    <source>
        <dbReference type="Proteomes" id="UP000051380"/>
    </source>
</evidence>
<organism evidence="2 3">
    <name type="scientific">Bradyrhizobium yuanmingense</name>
    <dbReference type="NCBI Taxonomy" id="108015"/>
    <lineage>
        <taxon>Bacteria</taxon>
        <taxon>Pseudomonadati</taxon>
        <taxon>Pseudomonadota</taxon>
        <taxon>Alphaproteobacteria</taxon>
        <taxon>Hyphomicrobiales</taxon>
        <taxon>Nitrobacteraceae</taxon>
        <taxon>Bradyrhizobium</taxon>
    </lineage>
</organism>
<evidence type="ECO:0000256" key="1">
    <source>
        <dbReference type="SAM" id="MobiDB-lite"/>
    </source>
</evidence>
<dbReference type="Proteomes" id="UP000051380">
    <property type="component" value="Unassembled WGS sequence"/>
</dbReference>
<evidence type="ECO:0000313" key="2">
    <source>
        <dbReference type="EMBL" id="KRQ01492.1"/>
    </source>
</evidence>
<sequence>MPLELARGYLVENAGRQFDPGCVEAFLLRWDEVVEIAGGQRTIPLPGAAAPPAPDIERAAASSSDARHPAEAVPTA</sequence>
<dbReference type="EMBL" id="LJYF01000004">
    <property type="protein sequence ID" value="KRQ01492.1"/>
    <property type="molecule type" value="Genomic_DNA"/>
</dbReference>
<accession>A0A0R3D1E6</accession>